<dbReference type="AlphaFoldDB" id="A0A2A2LB60"/>
<keyword evidence="9" id="KW-0576">Peroxisome</keyword>
<dbReference type="OrthoDB" id="9402762at2759"/>
<keyword evidence="14" id="KW-1133">Transmembrane helix</keyword>
<comment type="catalytic activity">
    <reaction evidence="1">
        <text>UDP-N-acetyl-alpha-D-glucosamine = UDP-N-acetyl-alpha-D-galactosamine</text>
        <dbReference type="Rhea" id="RHEA:20517"/>
        <dbReference type="ChEBI" id="CHEBI:57705"/>
        <dbReference type="ChEBI" id="CHEBI:67138"/>
        <dbReference type="EC" id="5.1.3.7"/>
    </reaction>
</comment>
<dbReference type="CDD" id="cd05247">
    <property type="entry name" value="UDP_G4E_1_SDR_e"/>
    <property type="match status" value="1"/>
</dbReference>
<evidence type="ECO:0000256" key="13">
    <source>
        <dbReference type="ARBA" id="ARBA00046271"/>
    </source>
</evidence>
<keyword evidence="10" id="KW-0299">Galactose metabolism</keyword>
<dbReference type="Gene3D" id="3.40.50.720">
    <property type="entry name" value="NAD(P)-binding Rossmann-like Domain"/>
    <property type="match status" value="1"/>
</dbReference>
<reference evidence="16 17" key="1">
    <citation type="journal article" date="2017" name="Curr. Biol.">
        <title>Genome architecture and evolution of a unichromosomal asexual nematode.</title>
        <authorList>
            <person name="Fradin H."/>
            <person name="Zegar C."/>
            <person name="Gutwein M."/>
            <person name="Lucas J."/>
            <person name="Kovtun M."/>
            <person name="Corcoran D."/>
            <person name="Baugh L.R."/>
            <person name="Kiontke K."/>
            <person name="Gunsalus K."/>
            <person name="Fitch D.H."/>
            <person name="Piano F."/>
        </authorList>
    </citation>
    <scope>NUCLEOTIDE SEQUENCE [LARGE SCALE GENOMIC DNA]</scope>
    <source>
        <strain evidence="16">PF1309</strain>
    </source>
</reference>
<dbReference type="NCBIfam" id="NF007956">
    <property type="entry name" value="PRK10675.1"/>
    <property type="match status" value="1"/>
</dbReference>
<protein>
    <recommendedName>
        <fullName evidence="12">UDP-N-acetylglucosamine 4-epimerase</fullName>
        <ecNumber evidence="6">5.1.3.2</ecNumber>
        <ecNumber evidence="5">5.1.3.7</ecNumber>
    </recommendedName>
</protein>
<dbReference type="InterPro" id="IPR008733">
    <property type="entry name" value="PEX11"/>
</dbReference>
<dbReference type="EC" id="5.1.3.2" evidence="6"/>
<evidence type="ECO:0000256" key="9">
    <source>
        <dbReference type="ARBA" id="ARBA00023140"/>
    </source>
</evidence>
<keyword evidence="7" id="KW-0520">NAD</keyword>
<comment type="caution">
    <text evidence="16">The sequence shown here is derived from an EMBL/GenBank/DDBJ whole genome shotgun (WGS) entry which is preliminary data.</text>
</comment>
<comment type="pathway">
    <text evidence="4">Carbohydrate metabolism; galactose metabolism.</text>
</comment>
<dbReference type="NCBIfam" id="TIGR01179">
    <property type="entry name" value="galE"/>
    <property type="match status" value="1"/>
</dbReference>
<evidence type="ECO:0000259" key="15">
    <source>
        <dbReference type="Pfam" id="PF01370"/>
    </source>
</evidence>
<evidence type="ECO:0000256" key="4">
    <source>
        <dbReference type="ARBA" id="ARBA00004947"/>
    </source>
</evidence>
<evidence type="ECO:0000256" key="3">
    <source>
        <dbReference type="ARBA" id="ARBA00001911"/>
    </source>
</evidence>
<dbReference type="EC" id="5.1.3.7" evidence="5"/>
<feature type="domain" description="NAD-dependent epimerase/dehydratase" evidence="15">
    <location>
        <begin position="132"/>
        <end position="400"/>
    </location>
</feature>
<keyword evidence="10" id="KW-0119">Carbohydrate metabolism</keyword>
<keyword evidence="17" id="KW-1185">Reference proteome</keyword>
<dbReference type="GO" id="GO:0003974">
    <property type="term" value="F:UDP-N-acetylglucosamine 4-epimerase activity"/>
    <property type="evidence" value="ECO:0007669"/>
    <property type="project" value="UniProtKB-EC"/>
</dbReference>
<keyword evidence="11" id="KW-0413">Isomerase</keyword>
<evidence type="ECO:0000256" key="8">
    <source>
        <dbReference type="ARBA" id="ARBA00023136"/>
    </source>
</evidence>
<gene>
    <name evidence="16" type="ORF">WR25_16118</name>
</gene>
<dbReference type="Gene3D" id="3.90.25.10">
    <property type="entry name" value="UDP-galactose 4-epimerase, domain 1"/>
    <property type="match status" value="1"/>
</dbReference>
<accession>A0A2A2LB60</accession>
<dbReference type="STRING" id="2018661.A0A2A2LB60"/>
<comment type="cofactor">
    <cofactor evidence="3">
        <name>NAD(+)</name>
        <dbReference type="ChEBI" id="CHEBI:57540"/>
    </cofactor>
</comment>
<dbReference type="SUPFAM" id="SSF51735">
    <property type="entry name" value="NAD(P)-binding Rossmann-fold domains"/>
    <property type="match status" value="1"/>
</dbReference>
<dbReference type="GO" id="GO:0003978">
    <property type="term" value="F:UDP-glucose 4-epimerase activity"/>
    <property type="evidence" value="ECO:0007669"/>
    <property type="project" value="UniProtKB-EC"/>
</dbReference>
<comment type="subcellular location">
    <subcellularLocation>
        <location evidence="13">Peroxisome membrane</location>
    </subcellularLocation>
</comment>
<sequence>MSQKQLDSVTKALSTYPGRDKAIRSLAFYLLLHAPGSVRQKELQALAKQLSGCRLVMRQFNHPSMIKACQMLLQTKKGDPIEYYAGAGVTIIYTVYGVAELIAWLADAGILALDAARWYRYCLYLWIGGMKILVTGAAGFIGSHTVLELVESGYDVFCIDNFVNAVADDQGRPVSLLRVAEITGKQIPFEKCDVCDINQLDEIFKKHKFDGLIHLAALKAVGESVAKPYDYYSNNLVASLNLIKMCQKYGVKNFIFSSSATVYGPPKELPITENSPTGQGITNPYGQTKYMMEQILIDVGKAEPDWNIVLLRYFNPVGAHKSGKIGEDPKGVPNNLMPFVSQVAIGKLPVLTIYGDKFDTPDGTGVRDYIHIVDLAKGHVKALDRIKAKGHIGTEIYNLGTGTGYSVKEMVAAMEKASGRKISTKIGVPRPGDVATVYCDPALAKEKLNWQAEFGLDDMCCDLWRWQTQNPNGFLEA</sequence>
<keyword evidence="8 14" id="KW-0472">Membrane</keyword>
<name>A0A2A2LB60_9BILA</name>
<dbReference type="InterPro" id="IPR001509">
    <property type="entry name" value="Epimerase_deHydtase"/>
</dbReference>
<feature type="transmembrane region" description="Helical" evidence="14">
    <location>
        <begin position="83"/>
        <end position="106"/>
    </location>
</feature>
<evidence type="ECO:0000256" key="5">
    <source>
        <dbReference type="ARBA" id="ARBA00013175"/>
    </source>
</evidence>
<evidence type="ECO:0000256" key="7">
    <source>
        <dbReference type="ARBA" id="ARBA00023027"/>
    </source>
</evidence>
<evidence type="ECO:0000256" key="14">
    <source>
        <dbReference type="SAM" id="Phobius"/>
    </source>
</evidence>
<dbReference type="GO" id="GO:0033499">
    <property type="term" value="P:galactose catabolic process via UDP-galactose, Leloir pathway"/>
    <property type="evidence" value="ECO:0007669"/>
    <property type="project" value="TreeGrafter"/>
</dbReference>
<dbReference type="PANTHER" id="PTHR43725:SF47">
    <property type="entry name" value="UDP-GLUCOSE 4-EPIMERASE"/>
    <property type="match status" value="1"/>
</dbReference>
<dbReference type="GO" id="GO:0005778">
    <property type="term" value="C:peroxisomal membrane"/>
    <property type="evidence" value="ECO:0007669"/>
    <property type="project" value="UniProtKB-SubCell"/>
</dbReference>
<evidence type="ECO:0000313" key="17">
    <source>
        <dbReference type="Proteomes" id="UP000218231"/>
    </source>
</evidence>
<dbReference type="PANTHER" id="PTHR43725">
    <property type="entry name" value="UDP-GLUCOSE 4-EPIMERASE"/>
    <property type="match status" value="1"/>
</dbReference>
<dbReference type="InterPro" id="IPR005886">
    <property type="entry name" value="UDP_G4E"/>
</dbReference>
<evidence type="ECO:0000256" key="12">
    <source>
        <dbReference type="ARBA" id="ARBA00031827"/>
    </source>
</evidence>
<evidence type="ECO:0000256" key="1">
    <source>
        <dbReference type="ARBA" id="ARBA00000014"/>
    </source>
</evidence>
<feature type="transmembrane region" description="Helical" evidence="14">
    <location>
        <begin position="118"/>
        <end position="141"/>
    </location>
</feature>
<dbReference type="GO" id="GO:0016559">
    <property type="term" value="P:peroxisome fission"/>
    <property type="evidence" value="ECO:0007669"/>
    <property type="project" value="InterPro"/>
</dbReference>
<comment type="catalytic activity">
    <reaction evidence="2">
        <text>UDP-alpha-D-glucose = UDP-alpha-D-galactose</text>
        <dbReference type="Rhea" id="RHEA:22168"/>
        <dbReference type="ChEBI" id="CHEBI:58885"/>
        <dbReference type="ChEBI" id="CHEBI:66914"/>
        <dbReference type="EC" id="5.1.3.2"/>
    </reaction>
</comment>
<dbReference type="Pfam" id="PF01370">
    <property type="entry name" value="Epimerase"/>
    <property type="match status" value="1"/>
</dbReference>
<evidence type="ECO:0000256" key="11">
    <source>
        <dbReference type="ARBA" id="ARBA00023235"/>
    </source>
</evidence>
<proteinExistence type="predicted"/>
<evidence type="ECO:0000313" key="16">
    <source>
        <dbReference type="EMBL" id="PAV83384.1"/>
    </source>
</evidence>
<dbReference type="EMBL" id="LIAE01006965">
    <property type="protein sequence ID" value="PAV83384.1"/>
    <property type="molecule type" value="Genomic_DNA"/>
</dbReference>
<dbReference type="InterPro" id="IPR036291">
    <property type="entry name" value="NAD(P)-bd_dom_sf"/>
</dbReference>
<dbReference type="Proteomes" id="UP000218231">
    <property type="component" value="Unassembled WGS sequence"/>
</dbReference>
<evidence type="ECO:0000256" key="10">
    <source>
        <dbReference type="ARBA" id="ARBA00023144"/>
    </source>
</evidence>
<organism evidence="16 17">
    <name type="scientific">Diploscapter pachys</name>
    <dbReference type="NCBI Taxonomy" id="2018661"/>
    <lineage>
        <taxon>Eukaryota</taxon>
        <taxon>Metazoa</taxon>
        <taxon>Ecdysozoa</taxon>
        <taxon>Nematoda</taxon>
        <taxon>Chromadorea</taxon>
        <taxon>Rhabditida</taxon>
        <taxon>Rhabditina</taxon>
        <taxon>Rhabditomorpha</taxon>
        <taxon>Rhabditoidea</taxon>
        <taxon>Rhabditidae</taxon>
        <taxon>Diploscapter</taxon>
    </lineage>
</organism>
<dbReference type="Pfam" id="PF05648">
    <property type="entry name" value="PEX11"/>
    <property type="match status" value="1"/>
</dbReference>
<dbReference type="GO" id="GO:0005829">
    <property type="term" value="C:cytosol"/>
    <property type="evidence" value="ECO:0007669"/>
    <property type="project" value="TreeGrafter"/>
</dbReference>
<evidence type="ECO:0000256" key="6">
    <source>
        <dbReference type="ARBA" id="ARBA00013189"/>
    </source>
</evidence>
<evidence type="ECO:0000256" key="2">
    <source>
        <dbReference type="ARBA" id="ARBA00000083"/>
    </source>
</evidence>
<keyword evidence="14" id="KW-0812">Transmembrane</keyword>